<evidence type="ECO:0000313" key="5">
    <source>
        <dbReference type="Proteomes" id="UP000243650"/>
    </source>
</evidence>
<dbReference type="OrthoDB" id="2967834at2"/>
<organism evidence="4 5">
    <name type="scientific">Alkalicoccus urumqiensis</name>
    <name type="common">Bacillus urumqiensis</name>
    <dbReference type="NCBI Taxonomy" id="1548213"/>
    <lineage>
        <taxon>Bacteria</taxon>
        <taxon>Bacillati</taxon>
        <taxon>Bacillota</taxon>
        <taxon>Bacilli</taxon>
        <taxon>Bacillales</taxon>
        <taxon>Bacillaceae</taxon>
        <taxon>Alkalicoccus</taxon>
    </lineage>
</organism>
<evidence type="ECO:0000313" key="4">
    <source>
        <dbReference type="EMBL" id="PRO64680.1"/>
    </source>
</evidence>
<feature type="transmembrane region" description="Helical" evidence="3">
    <location>
        <begin position="7"/>
        <end position="31"/>
    </location>
</feature>
<name>A0A2P6MEL1_ALKUR</name>
<evidence type="ECO:0000256" key="3">
    <source>
        <dbReference type="SAM" id="Phobius"/>
    </source>
</evidence>
<dbReference type="Proteomes" id="UP000243650">
    <property type="component" value="Unassembled WGS sequence"/>
</dbReference>
<keyword evidence="2" id="KW-0178">Competence</keyword>
<keyword evidence="3" id="KW-1133">Transmembrane helix</keyword>
<comment type="caution">
    <text evidence="4">The sequence shown here is derived from an EMBL/GenBank/DDBJ whole genome shotgun (WGS) entry which is preliminary data.</text>
</comment>
<evidence type="ECO:0000256" key="2">
    <source>
        <dbReference type="ARBA" id="ARBA00023287"/>
    </source>
</evidence>
<dbReference type="InterPro" id="IPR012902">
    <property type="entry name" value="N_methyl_site"/>
</dbReference>
<comment type="subcellular location">
    <subcellularLocation>
        <location evidence="1">Cell surface</location>
    </subcellularLocation>
</comment>
<proteinExistence type="predicted"/>
<evidence type="ECO:0000256" key="1">
    <source>
        <dbReference type="ARBA" id="ARBA00004241"/>
    </source>
</evidence>
<protein>
    <recommendedName>
        <fullName evidence="6">Prepilin-type N-terminal cleavage/methylation domain-containing protein</fullName>
    </recommendedName>
</protein>
<dbReference type="Pfam" id="PF07963">
    <property type="entry name" value="N_methyl"/>
    <property type="match status" value="1"/>
</dbReference>
<keyword evidence="5" id="KW-1185">Reference proteome</keyword>
<reference evidence="4 5" key="1">
    <citation type="submission" date="2018-03" db="EMBL/GenBank/DDBJ databases">
        <title>Bacillus urumqiensis sp. nov., a moderately haloalkaliphilic bacterium isolated from a salt lake.</title>
        <authorList>
            <person name="Zhao B."/>
            <person name="Liao Z."/>
        </authorList>
    </citation>
    <scope>NUCLEOTIDE SEQUENCE [LARGE SCALE GENOMIC DNA]</scope>
    <source>
        <strain evidence="4 5">BZ-SZ-XJ18</strain>
    </source>
</reference>
<dbReference type="GO" id="GO:0030420">
    <property type="term" value="P:establishment of competence for transformation"/>
    <property type="evidence" value="ECO:0007669"/>
    <property type="project" value="UniProtKB-KW"/>
</dbReference>
<sequence length="153" mass="16769">MHRNERGATLIEILASLVILSAVGIALVSVFTQTALFADRNEAEIEEVNINQYLLDQAETMMTQEEADDLEGGPPSNDFFTVLADGVDSAGYYMEGNRGDRFYPQIQTARGPVEAGGNSLESLGAYEVQVRITNEAGEVLSTMQRLLYEQDLS</sequence>
<dbReference type="GO" id="GO:0009986">
    <property type="term" value="C:cell surface"/>
    <property type="evidence" value="ECO:0007669"/>
    <property type="project" value="UniProtKB-SubCell"/>
</dbReference>
<gene>
    <name evidence="4" type="ORF">C6I21_13315</name>
</gene>
<dbReference type="AlphaFoldDB" id="A0A2P6MEL1"/>
<keyword evidence="3" id="KW-0812">Transmembrane</keyword>
<dbReference type="EMBL" id="PVNS01000013">
    <property type="protein sequence ID" value="PRO64680.1"/>
    <property type="molecule type" value="Genomic_DNA"/>
</dbReference>
<evidence type="ECO:0008006" key="6">
    <source>
        <dbReference type="Google" id="ProtNLM"/>
    </source>
</evidence>
<accession>A0A2P6MEL1</accession>
<keyword evidence="3" id="KW-0472">Membrane</keyword>
<dbReference type="RefSeq" id="WP_105959980.1">
    <property type="nucleotide sequence ID" value="NZ_PVNS01000013.1"/>
</dbReference>